<dbReference type="InterPro" id="IPR051475">
    <property type="entry name" value="Diverse_Ion_Transporter"/>
</dbReference>
<evidence type="ECO:0000313" key="10">
    <source>
        <dbReference type="Proteomes" id="UP000008743"/>
    </source>
</evidence>
<dbReference type="eggNOG" id="KOG2639">
    <property type="taxonomic scope" value="Eukaryota"/>
</dbReference>
<feature type="region of interest" description="Disordered" evidence="6">
    <location>
        <begin position="261"/>
        <end position="342"/>
    </location>
</feature>
<feature type="transmembrane region" description="Helical" evidence="7">
    <location>
        <begin position="841"/>
        <end position="860"/>
    </location>
</feature>
<feature type="compositionally biased region" description="Low complexity" evidence="6">
    <location>
        <begin position="99"/>
        <end position="111"/>
    </location>
</feature>
<dbReference type="EMBL" id="KE346374">
    <property type="protein sequence ID" value="KJE97431.1"/>
    <property type="molecule type" value="Genomic_DNA"/>
</dbReference>
<dbReference type="AlphaFoldDB" id="A0A0D2UQY1"/>
<feature type="transmembrane region" description="Helical" evidence="7">
    <location>
        <begin position="866"/>
        <end position="885"/>
    </location>
</feature>
<name>A0A0D2UQY1_CAPO3</name>
<feature type="compositionally biased region" description="Low complexity" evidence="6">
    <location>
        <begin position="283"/>
        <end position="305"/>
    </location>
</feature>
<evidence type="ECO:0000256" key="1">
    <source>
        <dbReference type="ARBA" id="ARBA00004141"/>
    </source>
</evidence>
<keyword evidence="3 7" id="KW-0812">Transmembrane</keyword>
<feature type="transmembrane region" description="Helical" evidence="7">
    <location>
        <begin position="1034"/>
        <end position="1055"/>
    </location>
</feature>
<comment type="subcellular location">
    <subcellularLocation>
        <location evidence="1">Membrane</location>
        <topology evidence="1">Multi-pass membrane protein</topology>
    </subcellularLocation>
</comment>
<keyword evidence="10" id="KW-1185">Reference proteome</keyword>
<evidence type="ECO:0000256" key="7">
    <source>
        <dbReference type="SAM" id="Phobius"/>
    </source>
</evidence>
<dbReference type="CDD" id="cd01116">
    <property type="entry name" value="P_permease"/>
    <property type="match status" value="1"/>
</dbReference>
<dbReference type="GO" id="GO:0016020">
    <property type="term" value="C:membrane"/>
    <property type="evidence" value="ECO:0007669"/>
    <property type="project" value="UniProtKB-SubCell"/>
</dbReference>
<dbReference type="OrthoDB" id="442352at2759"/>
<evidence type="ECO:0000313" key="9">
    <source>
        <dbReference type="EMBL" id="KJE97431.1"/>
    </source>
</evidence>
<protein>
    <submittedName>
        <fullName evidence="9">Tyrosine transporter</fullName>
    </submittedName>
</protein>
<feature type="transmembrane region" description="Helical" evidence="7">
    <location>
        <begin position="571"/>
        <end position="587"/>
    </location>
</feature>
<evidence type="ECO:0000256" key="2">
    <source>
        <dbReference type="ARBA" id="ARBA00022448"/>
    </source>
</evidence>
<gene>
    <name evidence="9" type="ORF">CAOG_007291</name>
</gene>
<proteinExistence type="predicted"/>
<feature type="transmembrane region" description="Helical" evidence="7">
    <location>
        <begin position="897"/>
        <end position="921"/>
    </location>
</feature>
<feature type="transmembrane region" description="Helical" evidence="7">
    <location>
        <begin position="639"/>
        <end position="657"/>
    </location>
</feature>
<dbReference type="GO" id="GO:0055085">
    <property type="term" value="P:transmembrane transport"/>
    <property type="evidence" value="ECO:0007669"/>
    <property type="project" value="InterPro"/>
</dbReference>
<feature type="compositionally biased region" description="Gly residues" evidence="6">
    <location>
        <begin position="372"/>
        <end position="386"/>
    </location>
</feature>
<evidence type="ECO:0000256" key="4">
    <source>
        <dbReference type="ARBA" id="ARBA00022989"/>
    </source>
</evidence>
<feature type="compositionally biased region" description="Low complexity" evidence="6">
    <location>
        <begin position="50"/>
        <end position="92"/>
    </location>
</feature>
<dbReference type="STRING" id="595528.A0A0D2UQY1"/>
<keyword evidence="2" id="KW-0813">Transport</keyword>
<feature type="region of interest" description="Disordered" evidence="6">
    <location>
        <begin position="1"/>
        <end position="180"/>
    </location>
</feature>
<dbReference type="PANTHER" id="PTHR43568">
    <property type="entry name" value="P PROTEIN"/>
    <property type="match status" value="1"/>
</dbReference>
<feature type="domain" description="Citrate transporter-like" evidence="8">
    <location>
        <begin position="559"/>
        <end position="995"/>
    </location>
</feature>
<evidence type="ECO:0000259" key="8">
    <source>
        <dbReference type="Pfam" id="PF03600"/>
    </source>
</evidence>
<feature type="compositionally biased region" description="Basic residues" evidence="6">
    <location>
        <begin position="40"/>
        <end position="49"/>
    </location>
</feature>
<sequence>MSTDPHSAASGAAAAAAAAVSSENENGELDEFDPISPLHQHSRHHHHHQQQQQAQPQGSSNSFTVSGHSSSSSSSSTSSSSLAANPSNAASARITSVTPEQQRPVQPLQQHQPPPSSSAAAALNIEQQQQQQQEELNGRPSPSSLTASSPAGVRRKVANLKKRPSFQTPASGGATATTMTTTTTTTTGTAAAAAADATSSPFANNFIMDGTTAATATTGALAEAYDPLNDSIAISFGSSATNIANANAAASAMVGNTWRDRANSDEDLDDGERGLNRSTTFKTSSGYGSVSQQQQQRTVSRTGGRISSTRFLGEGTGADNDDDDNTPLLRPGTSHAPTNANAHSMNGMAMAYLGGTVGEVSEGPVAAKKPPGGHGAGGHAGSGGGHGTKHGGSRWASALKTIILLGCFIAAAVIFTANDEMSESSPMYAISSNTSAYHNISVSDPYDVIGVHLIAQPGQHSPDELFTVTFHLWGFSEGVWSLADTKWVVNVSTAETSGDTFINVDKEHEFEVTGSVDALRLVIGTDSPLPVAVSVKVIGHPYFIHFQVAFAATILLGVYVLIIFEIIHRTLAAMFGSFFTLGILAILNKRPALTVIVAWIDYETVCLLFGMMTMVGIFSETGFFEYAAVKAYKFSKGKVWYLVTMLCMFSTIVSAFLDNVTTILIMTPVCIRLCEVLNLDPLPVLIAQVLFSNIGGTATAVGDPPNVLIVANKQMSDNGINFTNFTLHMMVGVIFVTAACYGMLRFMYRHKNLEVNDSPEVAELKREIVIWRRAAAHVSGASSHEESHVRELLDKKVLEVCRDSSLSRTLNEYLARASQEDMGQWEINTKQLEAQYKVRNFPLFINSCLVLGISILFFFLHSLPEIHLDLGWIAILGALALLLLSNNLDMEHILAKVEWGTLLFFAALFILMEGLSELGLITFIGDQTATLIKSVDPDSRLTVAIIIILWVSGLASAFIDNIPFTTAMIPVVTNLATDPDVGLPLGPLVWALAFGACLGGNGTLIGASANVVCAGLSEQHGYPISFLNFFKTGFPIMIVSLVVATIYLLIAHSWLGWQ</sequence>
<feature type="transmembrane region" description="Helical" evidence="7">
    <location>
        <begin position="593"/>
        <end position="618"/>
    </location>
</feature>
<dbReference type="Proteomes" id="UP000008743">
    <property type="component" value="Unassembled WGS sequence"/>
</dbReference>
<evidence type="ECO:0000256" key="5">
    <source>
        <dbReference type="ARBA" id="ARBA00023136"/>
    </source>
</evidence>
<reference evidence="10" key="1">
    <citation type="submission" date="2011-02" db="EMBL/GenBank/DDBJ databases">
        <title>The Genome Sequence of Capsaspora owczarzaki ATCC 30864.</title>
        <authorList>
            <person name="Russ C."/>
            <person name="Cuomo C."/>
            <person name="Burger G."/>
            <person name="Gray M.W."/>
            <person name="Holland P.W.H."/>
            <person name="King N."/>
            <person name="Lang F.B.F."/>
            <person name="Roger A.J."/>
            <person name="Ruiz-Trillo I."/>
            <person name="Young S.K."/>
            <person name="Zeng Q."/>
            <person name="Gargeya S."/>
            <person name="Alvarado L."/>
            <person name="Berlin A."/>
            <person name="Chapman S.B."/>
            <person name="Chen Z."/>
            <person name="Freedman E."/>
            <person name="Gellesch M."/>
            <person name="Goldberg J."/>
            <person name="Griggs A."/>
            <person name="Gujja S."/>
            <person name="Heilman E."/>
            <person name="Heiman D."/>
            <person name="Howarth C."/>
            <person name="Mehta T."/>
            <person name="Neiman D."/>
            <person name="Pearson M."/>
            <person name="Roberts A."/>
            <person name="Saif S."/>
            <person name="Shea T."/>
            <person name="Shenoy N."/>
            <person name="Sisk P."/>
            <person name="Stolte C."/>
            <person name="Sykes S."/>
            <person name="White J."/>
            <person name="Yandava C."/>
            <person name="Haas B."/>
            <person name="Nusbaum C."/>
            <person name="Birren B."/>
        </authorList>
    </citation>
    <scope>NUCLEOTIDE SEQUENCE</scope>
    <source>
        <strain evidence="10">ATCC 30864</strain>
    </source>
</reference>
<evidence type="ECO:0000256" key="6">
    <source>
        <dbReference type="SAM" id="MobiDB-lite"/>
    </source>
</evidence>
<dbReference type="InParanoid" id="A0A0D2UQY1"/>
<dbReference type="PhylomeDB" id="A0A0D2UQY1"/>
<feature type="region of interest" description="Disordered" evidence="6">
    <location>
        <begin position="362"/>
        <end position="391"/>
    </location>
</feature>
<feature type="compositionally biased region" description="Low complexity" evidence="6">
    <location>
        <begin position="168"/>
        <end position="180"/>
    </location>
</feature>
<feature type="transmembrane region" description="Helical" evidence="7">
    <location>
        <begin position="941"/>
        <end position="959"/>
    </location>
</feature>
<feature type="compositionally biased region" description="Low complexity" evidence="6">
    <location>
        <begin position="7"/>
        <end position="22"/>
    </location>
</feature>
<evidence type="ECO:0000256" key="3">
    <source>
        <dbReference type="ARBA" id="ARBA00022692"/>
    </source>
</evidence>
<organism evidence="9 10">
    <name type="scientific">Capsaspora owczarzaki (strain ATCC 30864)</name>
    <dbReference type="NCBI Taxonomy" id="595528"/>
    <lineage>
        <taxon>Eukaryota</taxon>
        <taxon>Filasterea</taxon>
        <taxon>Capsaspora</taxon>
    </lineage>
</organism>
<feature type="compositionally biased region" description="Basic residues" evidence="6">
    <location>
        <begin position="153"/>
        <end position="164"/>
    </location>
</feature>
<dbReference type="InterPro" id="IPR004680">
    <property type="entry name" value="Cit_transptr-like_dom"/>
</dbReference>
<accession>A0A0D2UQY1</accession>
<keyword evidence="4 7" id="KW-1133">Transmembrane helix</keyword>
<keyword evidence="5 7" id="KW-0472">Membrane</keyword>
<feature type="transmembrane region" description="Helical" evidence="7">
    <location>
        <begin position="542"/>
        <end position="564"/>
    </location>
</feature>
<feature type="transmembrane region" description="Helical" evidence="7">
    <location>
        <begin position="725"/>
        <end position="744"/>
    </location>
</feature>
<feature type="compositionally biased region" description="Low complexity" evidence="6">
    <location>
        <begin position="126"/>
        <end position="151"/>
    </location>
</feature>
<dbReference type="Pfam" id="PF03600">
    <property type="entry name" value="CitMHS"/>
    <property type="match status" value="1"/>
</dbReference>
<dbReference type="PANTHER" id="PTHR43568:SF1">
    <property type="entry name" value="P PROTEIN"/>
    <property type="match status" value="1"/>
</dbReference>